<dbReference type="InterPro" id="IPR000212">
    <property type="entry name" value="DNA_helicase_UvrD/REP"/>
</dbReference>
<organism evidence="6 7">
    <name type="scientific">Nakamurella multipartita (strain ATCC 700099 / DSM 44233 / CIP 104796 / JCM 9543 / NBRC 105858 / Y-104)</name>
    <name type="common">Microsphaera multipartita</name>
    <dbReference type="NCBI Taxonomy" id="479431"/>
    <lineage>
        <taxon>Bacteria</taxon>
        <taxon>Bacillati</taxon>
        <taxon>Actinomycetota</taxon>
        <taxon>Actinomycetes</taxon>
        <taxon>Nakamurellales</taxon>
        <taxon>Nakamurellaceae</taxon>
        <taxon>Nakamurella</taxon>
    </lineage>
</organism>
<dbReference type="GO" id="GO:0016787">
    <property type="term" value="F:hydrolase activity"/>
    <property type="evidence" value="ECO:0007669"/>
    <property type="project" value="UniProtKB-KW"/>
</dbReference>
<protein>
    <recommendedName>
        <fullName evidence="5">UvrD-like helicase ATP-binding domain-containing protein</fullName>
    </recommendedName>
</protein>
<evidence type="ECO:0000256" key="3">
    <source>
        <dbReference type="ARBA" id="ARBA00022806"/>
    </source>
</evidence>
<dbReference type="InParanoid" id="C8X6Z9"/>
<dbReference type="EMBL" id="CP001737">
    <property type="protein sequence ID" value="ACV80897.1"/>
    <property type="molecule type" value="Genomic_DNA"/>
</dbReference>
<dbReference type="AlphaFoldDB" id="C8X6Z9"/>
<dbReference type="PANTHER" id="PTHR11070:SF2">
    <property type="entry name" value="ATP-DEPENDENT DNA HELICASE SRS2"/>
    <property type="match status" value="1"/>
</dbReference>
<keyword evidence="1" id="KW-0547">Nucleotide-binding</keyword>
<dbReference type="Proteomes" id="UP000002218">
    <property type="component" value="Chromosome"/>
</dbReference>
<gene>
    <name evidence="6" type="ordered locus">Namu_4618</name>
</gene>
<feature type="domain" description="UvrD-like helicase ATP-binding" evidence="5">
    <location>
        <begin position="122"/>
        <end position="172"/>
    </location>
</feature>
<evidence type="ECO:0000256" key="2">
    <source>
        <dbReference type="ARBA" id="ARBA00022801"/>
    </source>
</evidence>
<evidence type="ECO:0000256" key="1">
    <source>
        <dbReference type="ARBA" id="ARBA00022741"/>
    </source>
</evidence>
<dbReference type="eggNOG" id="COG0210">
    <property type="taxonomic scope" value="Bacteria"/>
</dbReference>
<dbReference type="KEGG" id="nml:Namu_4618"/>
<evidence type="ECO:0000313" key="7">
    <source>
        <dbReference type="Proteomes" id="UP000002218"/>
    </source>
</evidence>
<dbReference type="InterPro" id="IPR027417">
    <property type="entry name" value="P-loop_NTPase"/>
</dbReference>
<keyword evidence="3" id="KW-0347">Helicase</keyword>
<dbReference type="Gene3D" id="3.40.50.300">
    <property type="entry name" value="P-loop containing nucleotide triphosphate hydrolases"/>
    <property type="match status" value="2"/>
</dbReference>
<dbReference type="RefSeq" id="WP_015749712.1">
    <property type="nucleotide sequence ID" value="NC_013235.1"/>
</dbReference>
<reference evidence="7" key="1">
    <citation type="submission" date="2009-09" db="EMBL/GenBank/DDBJ databases">
        <title>The complete genome of Nakamurella multipartita DSM 44233.</title>
        <authorList>
            <consortium name="US DOE Joint Genome Institute (JGI-PGF)"/>
            <person name="Lucas S."/>
            <person name="Copeland A."/>
            <person name="Lapidus A."/>
            <person name="Glavina del Rio T."/>
            <person name="Dalin E."/>
            <person name="Tice H."/>
            <person name="Bruce D."/>
            <person name="Goodwin L."/>
            <person name="Pitluck S."/>
            <person name="Kyrpides N."/>
            <person name="Mavromatis K."/>
            <person name="Ivanova N."/>
            <person name="Ovchinnikova G."/>
            <person name="Sims D."/>
            <person name="Meincke L."/>
            <person name="Brettin T."/>
            <person name="Detter J.C."/>
            <person name="Han C."/>
            <person name="Larimer F."/>
            <person name="Land M."/>
            <person name="Hauser L."/>
            <person name="Markowitz V."/>
            <person name="Cheng J.-F."/>
            <person name="Hugenholtz P."/>
            <person name="Woyke T."/>
            <person name="Wu D."/>
            <person name="Klenk H.-P."/>
            <person name="Eisen J.A."/>
        </authorList>
    </citation>
    <scope>NUCLEOTIDE SEQUENCE [LARGE SCALE GENOMIC DNA]</scope>
    <source>
        <strain evidence="7">ATCC 700099 / DSM 44233 / CIP 104796 / JCM 9543 / NBRC 105858 / Y-104</strain>
    </source>
</reference>
<reference evidence="6 7" key="2">
    <citation type="journal article" date="2010" name="Stand. Genomic Sci.">
        <title>Complete genome sequence of Nakamurella multipartita type strain (Y-104).</title>
        <authorList>
            <person name="Tice H."/>
            <person name="Mayilraj S."/>
            <person name="Sims D."/>
            <person name="Lapidus A."/>
            <person name="Nolan M."/>
            <person name="Lucas S."/>
            <person name="Glavina Del Rio T."/>
            <person name="Copeland A."/>
            <person name="Cheng J.F."/>
            <person name="Meincke L."/>
            <person name="Bruce D."/>
            <person name="Goodwin L."/>
            <person name="Pitluck S."/>
            <person name="Ivanova N."/>
            <person name="Mavromatis K."/>
            <person name="Ovchinnikova G."/>
            <person name="Pati A."/>
            <person name="Chen A."/>
            <person name="Palaniappan K."/>
            <person name="Land M."/>
            <person name="Hauser L."/>
            <person name="Chang Y.J."/>
            <person name="Jeffries C.D."/>
            <person name="Detter J.C."/>
            <person name="Brettin T."/>
            <person name="Rohde M."/>
            <person name="Goker M."/>
            <person name="Bristow J."/>
            <person name="Eisen J.A."/>
            <person name="Markowitz V."/>
            <person name="Hugenholtz P."/>
            <person name="Kyrpides N.C."/>
            <person name="Klenk H.P."/>
            <person name="Chen F."/>
        </authorList>
    </citation>
    <scope>NUCLEOTIDE SEQUENCE [LARGE SCALE GENOMIC DNA]</scope>
    <source>
        <strain evidence="7">ATCC 700099 / DSM 44233 / CIP 104796 / JCM 9543 / NBRC 105858 / Y-104</strain>
    </source>
</reference>
<evidence type="ECO:0000259" key="5">
    <source>
        <dbReference type="Pfam" id="PF00580"/>
    </source>
</evidence>
<keyword evidence="7" id="KW-1185">Reference proteome</keyword>
<dbReference type="HOGENOM" id="CLU_047241_1_0_11"/>
<dbReference type="GO" id="GO:0005524">
    <property type="term" value="F:ATP binding"/>
    <property type="evidence" value="ECO:0007669"/>
    <property type="project" value="UniProtKB-KW"/>
</dbReference>
<dbReference type="GO" id="GO:0003677">
    <property type="term" value="F:DNA binding"/>
    <property type="evidence" value="ECO:0007669"/>
    <property type="project" value="InterPro"/>
</dbReference>
<dbReference type="Pfam" id="PF00580">
    <property type="entry name" value="UvrD-helicase"/>
    <property type="match status" value="1"/>
</dbReference>
<sequence>MDEALSAVAHEIVGSLPASVEMPAGTDKTQIVAALAAVGAETGRRTLVLTHTHAGVDAIRRRLQRFGVPRNMVHVDTIAGWAFDLVRSYPLLAGVNIPQDPNWSRSKDYVEGATRVVLSDAIQAVHAASFDYLVIDEYQDCVVSQHEFIRALCVSIPKACVLGDRLQGIFRFGDEDLIAWDDNLSQLFPPVTLTHTPWRWAAVNPALGQWLLDVRPGLLRHNPLVIDTSVVGVSWYQRQPNYANLATEASRLVSLGGSVLIIGKWPSDCASIAGRVYGFGVMEELQGKFMEQFLTKLDSARDRRSWASLLAKFAKDCFVGLAGLDAAILGKLNRFQAVGHLSRTGLAEVLVSLDRVVQSPSHRSVVEAMQAIEAVRGIRLIRLEAWHDTKRVLALDADTRDEPTPPHLARIRDHVRRVGRQASSRSVSRTLLVKGLEFDHVIVADADGLGDYENLYVAITRACRTLTVFSSSQTLRYT</sequence>
<dbReference type="STRING" id="479431.Namu_4618"/>
<evidence type="ECO:0000256" key="4">
    <source>
        <dbReference type="ARBA" id="ARBA00022840"/>
    </source>
</evidence>
<dbReference type="GO" id="GO:0000725">
    <property type="term" value="P:recombinational repair"/>
    <property type="evidence" value="ECO:0007669"/>
    <property type="project" value="TreeGrafter"/>
</dbReference>
<keyword evidence="2" id="KW-0378">Hydrolase</keyword>
<accession>C8X6Z9</accession>
<dbReference type="InterPro" id="IPR014016">
    <property type="entry name" value="UvrD-like_ATP-bd"/>
</dbReference>
<dbReference type="GO" id="GO:0043138">
    <property type="term" value="F:3'-5' DNA helicase activity"/>
    <property type="evidence" value="ECO:0007669"/>
    <property type="project" value="TreeGrafter"/>
</dbReference>
<dbReference type="SUPFAM" id="SSF52540">
    <property type="entry name" value="P-loop containing nucleoside triphosphate hydrolases"/>
    <property type="match status" value="1"/>
</dbReference>
<keyword evidence="4" id="KW-0067">ATP-binding</keyword>
<evidence type="ECO:0000313" key="6">
    <source>
        <dbReference type="EMBL" id="ACV80897.1"/>
    </source>
</evidence>
<proteinExistence type="predicted"/>
<dbReference type="PANTHER" id="PTHR11070">
    <property type="entry name" value="UVRD / RECB / PCRA DNA HELICASE FAMILY MEMBER"/>
    <property type="match status" value="1"/>
</dbReference>
<name>C8X6Z9_NAKMY</name>